<comment type="catalytic activity">
    <reaction evidence="8 9">
        <text>GDP-beta-L-fucose + NADP(+) = GDP-4-dehydro-alpha-D-rhamnose + NADPH + H(+)</text>
        <dbReference type="Rhea" id="RHEA:18885"/>
        <dbReference type="ChEBI" id="CHEBI:15378"/>
        <dbReference type="ChEBI" id="CHEBI:57273"/>
        <dbReference type="ChEBI" id="CHEBI:57783"/>
        <dbReference type="ChEBI" id="CHEBI:57964"/>
        <dbReference type="ChEBI" id="CHEBI:58349"/>
        <dbReference type="EC" id="1.1.1.271"/>
    </reaction>
</comment>
<dbReference type="PANTHER" id="PTHR43238:SF1">
    <property type="entry name" value="GDP-L-FUCOSE SYNTHASE"/>
    <property type="match status" value="1"/>
</dbReference>
<dbReference type="GO" id="GO:0070401">
    <property type="term" value="F:NADP+ binding"/>
    <property type="evidence" value="ECO:0007669"/>
    <property type="project" value="UniProtKB-UniRule"/>
</dbReference>
<dbReference type="PANTHER" id="PTHR43238">
    <property type="entry name" value="GDP-L-FUCOSE SYNTHASE"/>
    <property type="match status" value="1"/>
</dbReference>
<keyword evidence="12" id="KW-1185">Reference proteome</keyword>
<dbReference type="UniPathway" id="UPA00128">
    <property type="reaction ID" value="UER00191"/>
</dbReference>
<dbReference type="Proteomes" id="UP000287447">
    <property type="component" value="Unassembled WGS sequence"/>
</dbReference>
<feature type="binding site" evidence="9">
    <location>
        <position position="210"/>
    </location>
    <ligand>
        <name>substrate</name>
    </ligand>
</feature>
<evidence type="ECO:0000256" key="7">
    <source>
        <dbReference type="ARBA" id="ARBA00023268"/>
    </source>
</evidence>
<evidence type="ECO:0000313" key="12">
    <source>
        <dbReference type="Proteomes" id="UP000287447"/>
    </source>
</evidence>
<feature type="binding site" evidence="9">
    <location>
        <position position="188"/>
    </location>
    <ligand>
        <name>substrate</name>
    </ligand>
</feature>
<dbReference type="HAMAP" id="MF_00956">
    <property type="entry name" value="GDP_fucose_synth"/>
    <property type="match status" value="1"/>
</dbReference>
<keyword evidence="7 9" id="KW-0511">Multifunctional enzyme</keyword>
<organism evidence="11 12">
    <name type="scientific">Hwanghaeella grinnelliae</name>
    <dbReference type="NCBI Taxonomy" id="2500179"/>
    <lineage>
        <taxon>Bacteria</taxon>
        <taxon>Pseudomonadati</taxon>
        <taxon>Pseudomonadota</taxon>
        <taxon>Alphaproteobacteria</taxon>
        <taxon>Rhodospirillales</taxon>
        <taxon>Rhodospirillaceae</taxon>
        <taxon>Hwanghaeella</taxon>
    </lineage>
</organism>
<evidence type="ECO:0000313" key="11">
    <source>
        <dbReference type="EMBL" id="RVU39695.1"/>
    </source>
</evidence>
<dbReference type="Pfam" id="PF01370">
    <property type="entry name" value="Epimerase"/>
    <property type="match status" value="1"/>
</dbReference>
<dbReference type="EC" id="1.1.1.271" evidence="3 9"/>
<evidence type="ECO:0000256" key="2">
    <source>
        <dbReference type="ARBA" id="ARBA00005959"/>
    </source>
</evidence>
<dbReference type="EMBL" id="SADE01000001">
    <property type="protein sequence ID" value="RVU39695.1"/>
    <property type="molecule type" value="Genomic_DNA"/>
</dbReference>
<dbReference type="InterPro" id="IPR001509">
    <property type="entry name" value="Epimerase_deHydtase"/>
</dbReference>
<evidence type="ECO:0000256" key="9">
    <source>
        <dbReference type="HAMAP-Rule" id="MF_00956"/>
    </source>
</evidence>
<dbReference type="Gene3D" id="3.90.25.10">
    <property type="entry name" value="UDP-galactose 4-epimerase, domain 1"/>
    <property type="match status" value="1"/>
</dbReference>
<comment type="similarity">
    <text evidence="2 9">Belongs to the NAD(P)-dependent epimerase/dehydratase family. Fucose synthase subfamily.</text>
</comment>
<feature type="site" description="Important for catalytic activity" evidence="9">
    <location>
        <position position="110"/>
    </location>
</feature>
<proteinExistence type="inferred from homology"/>
<keyword evidence="6 9" id="KW-0413">Isomerase</keyword>
<feature type="binding site" evidence="9">
    <location>
        <position position="180"/>
    </location>
    <ligand>
        <name>NADP(+)</name>
        <dbReference type="ChEBI" id="CHEBI:58349"/>
    </ligand>
</feature>
<keyword evidence="4 9" id="KW-0521">NADP</keyword>
<evidence type="ECO:0000256" key="8">
    <source>
        <dbReference type="ARBA" id="ARBA00051935"/>
    </source>
</evidence>
<dbReference type="GO" id="GO:0042351">
    <property type="term" value="P:'de novo' GDP-L-fucose biosynthetic process"/>
    <property type="evidence" value="ECO:0007669"/>
    <property type="project" value="UniProtKB-UniRule"/>
</dbReference>
<feature type="site" description="Important for catalytic activity" evidence="9">
    <location>
        <position position="108"/>
    </location>
</feature>
<reference evidence="12" key="1">
    <citation type="submission" date="2019-01" db="EMBL/GenBank/DDBJ databases">
        <title>Gri0909 isolated from a small marine red alga.</title>
        <authorList>
            <person name="Kim J."/>
            <person name="Jeong S.E."/>
            <person name="Jeon C.O."/>
        </authorList>
    </citation>
    <scope>NUCLEOTIDE SEQUENCE [LARGE SCALE GENOMIC DNA]</scope>
    <source>
        <strain evidence="12">Gri0909</strain>
    </source>
</reference>
<dbReference type="Gene3D" id="3.40.50.720">
    <property type="entry name" value="NAD(P)-binding Rossmann-like Domain"/>
    <property type="match status" value="1"/>
</dbReference>
<feature type="active site" description="Proton donor/acceptor" evidence="9">
    <location>
        <position position="137"/>
    </location>
</feature>
<dbReference type="OrthoDB" id="9811425at2"/>
<feature type="binding site" evidence="9">
    <location>
        <begin position="106"/>
        <end position="109"/>
    </location>
    <ligand>
        <name>NADP(+)</name>
        <dbReference type="ChEBI" id="CHEBI:58349"/>
    </ligand>
</feature>
<evidence type="ECO:0000256" key="5">
    <source>
        <dbReference type="ARBA" id="ARBA00023002"/>
    </source>
</evidence>
<gene>
    <name evidence="9" type="primary">fcl</name>
    <name evidence="11" type="ORF">EOI86_01420</name>
</gene>
<evidence type="ECO:0000256" key="4">
    <source>
        <dbReference type="ARBA" id="ARBA00022857"/>
    </source>
</evidence>
<keyword evidence="5 9" id="KW-0560">Oxidoreductase</keyword>
<dbReference type="CDD" id="cd05239">
    <property type="entry name" value="GDP_FS_SDR_e"/>
    <property type="match status" value="1"/>
</dbReference>
<feature type="domain" description="NAD-dependent epimerase/dehydratase" evidence="10">
    <location>
        <begin position="7"/>
        <end position="240"/>
    </location>
</feature>
<comment type="function">
    <text evidence="9">Catalyzes the two-step NADP-dependent conversion of GDP-4-dehydro-6-deoxy-D-mannose to GDP-fucose, involving an epimerase and a reductase reaction.</text>
</comment>
<dbReference type="FunFam" id="3.40.50.720:FF:000101">
    <property type="entry name" value="GDP-L-fucose synthase"/>
    <property type="match status" value="1"/>
</dbReference>
<sequence length="315" mass="34857">MEKDARIYVAGHRGLVGGAILRRLRQEGFQNLITRTHGELDLTRQDGVEAFFVDQTPDYVFLAAAKVGGIVANDSYSGEFIRDNLLIQTNVIDAAYRNGVRKLVFLGSTCIYPKFAEQPMREDALLTGKLEPTNSAYAVAKIAGIEMCQAYAKQYGFNSLCLMPTNLYGPGDNFDLEKSHVIPALMRKAHEAKILGDASMTVWGTGTPRREFLHVDDMADATLYCMQNVDGSTGELLNVGVGQELTIRELVETVCDVVGFEGELIFDSSKPDGTPRKLVDVSLLRDRGWTARIPFRDGLAETYRWYVEEGGALRA</sequence>
<dbReference type="GO" id="GO:0016853">
    <property type="term" value="F:isomerase activity"/>
    <property type="evidence" value="ECO:0007669"/>
    <property type="project" value="UniProtKB-KW"/>
</dbReference>
<evidence type="ECO:0000256" key="6">
    <source>
        <dbReference type="ARBA" id="ARBA00023235"/>
    </source>
</evidence>
<feature type="binding site" evidence="9">
    <location>
        <begin position="164"/>
        <end position="167"/>
    </location>
    <ligand>
        <name>NADP(+)</name>
        <dbReference type="ChEBI" id="CHEBI:58349"/>
    </ligand>
</feature>
<feature type="binding site" evidence="9">
    <location>
        <position position="203"/>
    </location>
    <ligand>
        <name>substrate</name>
    </ligand>
</feature>
<evidence type="ECO:0000256" key="1">
    <source>
        <dbReference type="ARBA" id="ARBA00004883"/>
    </source>
</evidence>
<comment type="pathway">
    <text evidence="1 9">Nucleotide-sugar biosynthesis; GDP-L-fucose biosynthesis via de novo pathway; GDP-L-fucose from GDP-alpha-D-mannose: step 2/2.</text>
</comment>
<comment type="caution">
    <text evidence="11">The sequence shown here is derived from an EMBL/GenBank/DDBJ whole genome shotgun (WGS) entry which is preliminary data.</text>
</comment>
<dbReference type="GO" id="GO:0050577">
    <property type="term" value="F:GDP-L-fucose synthase activity"/>
    <property type="evidence" value="ECO:0007669"/>
    <property type="project" value="UniProtKB-UniRule"/>
</dbReference>
<feature type="binding site" evidence="9">
    <location>
        <position position="141"/>
    </location>
    <ligand>
        <name>NADP(+)</name>
        <dbReference type="ChEBI" id="CHEBI:58349"/>
    </ligand>
</feature>
<feature type="binding site" evidence="9">
    <location>
        <position position="272"/>
    </location>
    <ligand>
        <name>substrate</name>
    </ligand>
</feature>
<evidence type="ECO:0000259" key="10">
    <source>
        <dbReference type="Pfam" id="PF01370"/>
    </source>
</evidence>
<dbReference type="InterPro" id="IPR036291">
    <property type="entry name" value="NAD(P)-bd_dom_sf"/>
</dbReference>
<protein>
    <recommendedName>
        <fullName evidence="3 9">GDP-L-fucose synthase</fullName>
        <ecNumber evidence="3 9">1.1.1.271</ecNumber>
    </recommendedName>
    <alternativeName>
        <fullName evidence="9">GDP-4-keto-6-deoxy-D-mannose-3,5-epimerase-4-reductase</fullName>
    </alternativeName>
</protein>
<accession>A0A3S2Y6H5</accession>
<dbReference type="SUPFAM" id="SSF51735">
    <property type="entry name" value="NAD(P)-binding Rossmann-fold domains"/>
    <property type="match status" value="1"/>
</dbReference>
<dbReference type="AlphaFoldDB" id="A0A3S2Y6H5"/>
<name>A0A3S2Y6H5_9PROT</name>
<dbReference type="RefSeq" id="WP_127765066.1">
    <property type="nucleotide sequence ID" value="NZ_SADE01000001.1"/>
</dbReference>
<evidence type="ECO:0000256" key="3">
    <source>
        <dbReference type="ARBA" id="ARBA00012371"/>
    </source>
</evidence>
<dbReference type="InterPro" id="IPR028614">
    <property type="entry name" value="GDP_fucose/colitose_synth"/>
</dbReference>
<feature type="binding site" evidence="9">
    <location>
        <begin position="11"/>
        <end position="17"/>
    </location>
    <ligand>
        <name>NADP(+)</name>
        <dbReference type="ChEBI" id="CHEBI:58349"/>
    </ligand>
</feature>